<sequence length="102" mass="11839">MPQRCQQVCCQKGAPLGLKDSKTPHYCATHKPGLCQRKDTMSREWLLQVSSFLFLWINSNFMRHSYERRDDSLEGQNLDVLHAQFLMLLAQIRINSVLSTNN</sequence>
<evidence type="ECO:0000313" key="2">
    <source>
        <dbReference type="Proteomes" id="UP000439903"/>
    </source>
</evidence>
<dbReference type="AlphaFoldDB" id="A0A8H4ARF2"/>
<organism evidence="1 2">
    <name type="scientific">Gigaspora margarita</name>
    <dbReference type="NCBI Taxonomy" id="4874"/>
    <lineage>
        <taxon>Eukaryota</taxon>
        <taxon>Fungi</taxon>
        <taxon>Fungi incertae sedis</taxon>
        <taxon>Mucoromycota</taxon>
        <taxon>Glomeromycotina</taxon>
        <taxon>Glomeromycetes</taxon>
        <taxon>Diversisporales</taxon>
        <taxon>Gigasporaceae</taxon>
        <taxon>Gigaspora</taxon>
    </lineage>
</organism>
<evidence type="ECO:0000313" key="1">
    <source>
        <dbReference type="EMBL" id="KAF0524964.1"/>
    </source>
</evidence>
<proteinExistence type="predicted"/>
<reference evidence="1 2" key="1">
    <citation type="journal article" date="2019" name="Environ. Microbiol.">
        <title>At the nexus of three kingdoms: the genome of the mycorrhizal fungus Gigaspora margarita provides insights into plant, endobacterial and fungal interactions.</title>
        <authorList>
            <person name="Venice F."/>
            <person name="Ghignone S."/>
            <person name="Salvioli di Fossalunga A."/>
            <person name="Amselem J."/>
            <person name="Novero M."/>
            <person name="Xianan X."/>
            <person name="Sedzielewska Toro K."/>
            <person name="Morin E."/>
            <person name="Lipzen A."/>
            <person name="Grigoriev I.V."/>
            <person name="Henrissat B."/>
            <person name="Martin F.M."/>
            <person name="Bonfante P."/>
        </authorList>
    </citation>
    <scope>NUCLEOTIDE SEQUENCE [LARGE SCALE GENOMIC DNA]</scope>
    <source>
        <strain evidence="1 2">BEG34</strain>
    </source>
</reference>
<accession>A0A8H4ARF2</accession>
<protein>
    <submittedName>
        <fullName evidence="1">Uncharacterized protein</fullName>
    </submittedName>
</protein>
<comment type="caution">
    <text evidence="1">The sequence shown here is derived from an EMBL/GenBank/DDBJ whole genome shotgun (WGS) entry which is preliminary data.</text>
</comment>
<gene>
    <name evidence="1" type="ORF">F8M41_014832</name>
</gene>
<keyword evidence="2" id="KW-1185">Reference proteome</keyword>
<dbReference type="OrthoDB" id="2441233at2759"/>
<dbReference type="Proteomes" id="UP000439903">
    <property type="component" value="Unassembled WGS sequence"/>
</dbReference>
<name>A0A8H4ARF2_GIGMA</name>
<dbReference type="EMBL" id="WTPW01000306">
    <property type="protein sequence ID" value="KAF0524964.1"/>
    <property type="molecule type" value="Genomic_DNA"/>
</dbReference>